<dbReference type="EMBL" id="JAFJYH010000445">
    <property type="protein sequence ID" value="KAG4411726.1"/>
    <property type="molecule type" value="Genomic_DNA"/>
</dbReference>
<name>A0A8H7T3U8_9HELO</name>
<keyword evidence="3" id="KW-1185">Reference proteome</keyword>
<evidence type="ECO:0000313" key="2">
    <source>
        <dbReference type="EMBL" id="KAG4411726.1"/>
    </source>
</evidence>
<accession>A0A8H7T3U8</accession>
<feature type="domain" description="2EXR" evidence="1">
    <location>
        <begin position="60"/>
        <end position="164"/>
    </location>
</feature>
<reference evidence="2" key="1">
    <citation type="submission" date="2021-02" db="EMBL/GenBank/DDBJ databases">
        <title>Genome sequence Cadophora malorum strain M34.</title>
        <authorList>
            <person name="Stefanovic E."/>
            <person name="Vu D."/>
            <person name="Scully C."/>
            <person name="Dijksterhuis J."/>
            <person name="Roader J."/>
            <person name="Houbraken J."/>
        </authorList>
    </citation>
    <scope>NUCLEOTIDE SEQUENCE</scope>
    <source>
        <strain evidence="2">M34</strain>
    </source>
</reference>
<dbReference type="AlphaFoldDB" id="A0A8H7T3U8"/>
<dbReference type="PANTHER" id="PTHR35910:SF1">
    <property type="entry name" value="2EXR DOMAIN-CONTAINING PROTEIN"/>
    <property type="match status" value="1"/>
</dbReference>
<dbReference type="PANTHER" id="PTHR35910">
    <property type="entry name" value="2EXR DOMAIN-CONTAINING PROTEIN"/>
    <property type="match status" value="1"/>
</dbReference>
<organism evidence="2 3">
    <name type="scientific">Cadophora malorum</name>
    <dbReference type="NCBI Taxonomy" id="108018"/>
    <lineage>
        <taxon>Eukaryota</taxon>
        <taxon>Fungi</taxon>
        <taxon>Dikarya</taxon>
        <taxon>Ascomycota</taxon>
        <taxon>Pezizomycotina</taxon>
        <taxon>Leotiomycetes</taxon>
        <taxon>Helotiales</taxon>
        <taxon>Ploettnerulaceae</taxon>
        <taxon>Cadophora</taxon>
    </lineage>
</organism>
<sequence>MGDPAIWTPLPTDPEEAPVIIARSKRNIPGQVVVYEKRKYTKPRRVEQENTGPSKPLTEFHIFSRLPIELRSKFYKYASLVPRIIALEFKHDPQDPAALDADSTGLEKIHRKARACPRSRVPPLMRVNQESRQECMKLYTKIILSRSGARGKDFIFVNPWVDILHFGGDNICARAIKTLLLINGGHILLRLSVDISGSEALCCNNPNFPFRNARAVELLCYLQGYWLKANDQSAPTYIHFSGLTDLSFVVGSNITHMPPEMVDYKCHFRPAVTNGVSSGEIIFKADLDFVITCVNRGLPHHFGQQFWRAETLPSIDFVSFGLEIGKEDGKVMEVMTAQAAAVHWLDYKRKSSLGFCLVYKLERQHCCQIIINGTIPSYDEKS</sequence>
<evidence type="ECO:0000313" key="3">
    <source>
        <dbReference type="Proteomes" id="UP000664132"/>
    </source>
</evidence>
<dbReference type="Proteomes" id="UP000664132">
    <property type="component" value="Unassembled WGS sequence"/>
</dbReference>
<dbReference type="Pfam" id="PF20150">
    <property type="entry name" value="2EXR"/>
    <property type="match status" value="1"/>
</dbReference>
<protein>
    <recommendedName>
        <fullName evidence="1">2EXR domain-containing protein</fullName>
    </recommendedName>
</protein>
<comment type="caution">
    <text evidence="2">The sequence shown here is derived from an EMBL/GenBank/DDBJ whole genome shotgun (WGS) entry which is preliminary data.</text>
</comment>
<evidence type="ECO:0000259" key="1">
    <source>
        <dbReference type="Pfam" id="PF20150"/>
    </source>
</evidence>
<dbReference type="OrthoDB" id="3565000at2759"/>
<proteinExistence type="predicted"/>
<gene>
    <name evidence="2" type="ORF">IFR04_015137</name>
</gene>
<dbReference type="InterPro" id="IPR045518">
    <property type="entry name" value="2EXR"/>
</dbReference>